<sequence length="156" mass="16941">MDMRYPALLIASLVMSACSAYRLHEAEMPGAPPRGAGRICVLRSSASAWAATFVVRDNGRLVGATRGGTFFCYFAGVGRHHITSESDGTDEATVVVADGRRYYLEQDTSNTFGYVRADLRWVDEQTGYEMMRGSEHSALVDAPDGEVLRSGVAPAR</sequence>
<reference evidence="1 2" key="1">
    <citation type="submission" date="2015-09" db="EMBL/GenBank/DDBJ databases">
        <title>Sorangium comparison.</title>
        <authorList>
            <person name="Zaburannyi N."/>
            <person name="Bunk B."/>
            <person name="Overmann J."/>
            <person name="Mueller R."/>
        </authorList>
    </citation>
    <scope>NUCLEOTIDE SEQUENCE [LARGE SCALE GENOMIC DNA]</scope>
    <source>
        <strain evidence="1 2">So ce26</strain>
    </source>
</reference>
<evidence type="ECO:0000313" key="1">
    <source>
        <dbReference type="EMBL" id="AUX48871.1"/>
    </source>
</evidence>
<evidence type="ECO:0000313" key="2">
    <source>
        <dbReference type="Proteomes" id="UP000238348"/>
    </source>
</evidence>
<dbReference type="AlphaFoldDB" id="A0A2L0FBH0"/>
<dbReference type="PROSITE" id="PS51257">
    <property type="entry name" value="PROKAR_LIPOPROTEIN"/>
    <property type="match status" value="1"/>
</dbReference>
<name>A0A2L0FBH0_SORCE</name>
<dbReference type="EMBL" id="CP012673">
    <property type="protein sequence ID" value="AUX48871.1"/>
    <property type="molecule type" value="Genomic_DNA"/>
</dbReference>
<protein>
    <submittedName>
        <fullName evidence="1">Uncharacterized protein</fullName>
    </submittedName>
</protein>
<proteinExistence type="predicted"/>
<gene>
    <name evidence="1" type="ORF">SOCE26_104140</name>
</gene>
<accession>A0A2L0FBH0</accession>
<organism evidence="1 2">
    <name type="scientific">Sorangium cellulosum</name>
    <name type="common">Polyangium cellulosum</name>
    <dbReference type="NCBI Taxonomy" id="56"/>
    <lineage>
        <taxon>Bacteria</taxon>
        <taxon>Pseudomonadati</taxon>
        <taxon>Myxococcota</taxon>
        <taxon>Polyangia</taxon>
        <taxon>Polyangiales</taxon>
        <taxon>Polyangiaceae</taxon>
        <taxon>Sorangium</taxon>
    </lineage>
</organism>
<dbReference type="Proteomes" id="UP000238348">
    <property type="component" value="Chromosome"/>
</dbReference>